<gene>
    <name evidence="3" type="ORF">Abor_007_001</name>
    <name evidence="2" type="ORF">AcetOrient_orf02553</name>
</gene>
<dbReference type="KEGG" id="aot:AcetOri_orf02553"/>
<dbReference type="Gene3D" id="3.30.1330.40">
    <property type="entry name" value="RutC-like"/>
    <property type="match status" value="1"/>
</dbReference>
<feature type="domain" description="Chorismatase FkbO/Hyg5-like N-terminal" evidence="1">
    <location>
        <begin position="69"/>
        <end position="180"/>
    </location>
</feature>
<evidence type="ECO:0000313" key="2">
    <source>
        <dbReference type="EMBL" id="BBC80052.1"/>
    </source>
</evidence>
<dbReference type="GeneID" id="76203401"/>
<dbReference type="EMBL" id="BAMX01000007">
    <property type="protein sequence ID" value="GAN65253.1"/>
    <property type="molecule type" value="Genomic_DNA"/>
</dbReference>
<dbReference type="RefSeq" id="WP_048840316.1">
    <property type="nucleotide sequence ID" value="NZ_BAMX01000007.1"/>
</dbReference>
<sequence>MYTYNALIPNYALKDIQENLAVVHYGNEKTSITTQNDVLHICIPSAQTQLTEYWSLLHLTTEDANQRQCHATGTEGWCTDGENFFAACLVPDGPELAPTSKQAYMRLIQLAEQLGYANIYRIWNYVGRINAPNNNGLERYRDFCLGRADAFEALKYAPTTLPAATGIGFQNGGVVVFLIARKTPQATNIENPLQVPAYQYPQRYGPKAPSFARATVIKVQNGFCLYVSGTASIRNHTSLTQNIEQEIAITIQNIQQLLKTAATKYPTFKQSICDSLKIYVRHKKDIPLVSQALQAAFGVEAAQAPVLISDICRAELSLEVEGVFRAP</sequence>
<evidence type="ECO:0000313" key="5">
    <source>
        <dbReference type="Proteomes" id="UP000270034"/>
    </source>
</evidence>
<accession>A0A0D6NI43</accession>
<dbReference type="Proteomes" id="UP000032670">
    <property type="component" value="Unassembled WGS sequence"/>
</dbReference>
<reference evidence="2 5" key="2">
    <citation type="submission" date="2018-02" db="EMBL/GenBank/DDBJ databases">
        <title>Acetobacter orientalis genome.</title>
        <authorList>
            <person name="Nakashima N."/>
            <person name="Tamura T."/>
        </authorList>
    </citation>
    <scope>NUCLEOTIDE SEQUENCE [LARGE SCALE GENOMIC DNA]</scope>
    <source>
        <strain evidence="2 5">FAN1</strain>
    </source>
</reference>
<dbReference type="GO" id="GO:0051213">
    <property type="term" value="F:dioxygenase activity"/>
    <property type="evidence" value="ECO:0007669"/>
    <property type="project" value="UniProtKB-KW"/>
</dbReference>
<proteinExistence type="predicted"/>
<dbReference type="Proteomes" id="UP000270034">
    <property type="component" value="Chromosome"/>
</dbReference>
<evidence type="ECO:0000259" key="1">
    <source>
        <dbReference type="Pfam" id="PF21168"/>
    </source>
</evidence>
<dbReference type="AlphaFoldDB" id="A0A2Z5ZH55"/>
<dbReference type="InterPro" id="IPR035959">
    <property type="entry name" value="RutC-like_sf"/>
</dbReference>
<evidence type="ECO:0000313" key="4">
    <source>
        <dbReference type="Proteomes" id="UP000032670"/>
    </source>
</evidence>
<keyword evidence="4" id="KW-1185">Reference proteome</keyword>
<reference evidence="3 4" key="1">
    <citation type="submission" date="2012-11" db="EMBL/GenBank/DDBJ databases">
        <title>Whole genome sequence of Acetobacter orientalis 21F-2.</title>
        <authorList>
            <person name="Azuma Y."/>
            <person name="Higashiura N."/>
            <person name="Hirakawa H."/>
            <person name="Matsushita K."/>
        </authorList>
    </citation>
    <scope>NUCLEOTIDE SEQUENCE [LARGE SCALE GENOMIC DNA]</scope>
    <source>
        <strain evidence="3 4">21F-2</strain>
    </source>
</reference>
<keyword evidence="2" id="KW-0560">Oxidoreductase</keyword>
<dbReference type="InterPro" id="IPR049368">
    <property type="entry name" value="FkbO_Hyg5-like_N"/>
</dbReference>
<accession>A0A2Z5ZH55</accession>
<dbReference type="EMBL" id="AP018515">
    <property type="protein sequence ID" value="BBC80052.1"/>
    <property type="molecule type" value="Genomic_DNA"/>
</dbReference>
<dbReference type="STRING" id="1231341.Abor_007_001"/>
<keyword evidence="2" id="KW-0223">Dioxygenase</keyword>
<dbReference type="SUPFAM" id="SSF55298">
    <property type="entry name" value="YjgF-like"/>
    <property type="match status" value="1"/>
</dbReference>
<organism evidence="2 5">
    <name type="scientific">Acetobacter orientalis</name>
    <dbReference type="NCBI Taxonomy" id="146474"/>
    <lineage>
        <taxon>Bacteria</taxon>
        <taxon>Pseudomonadati</taxon>
        <taxon>Pseudomonadota</taxon>
        <taxon>Alphaproteobacteria</taxon>
        <taxon>Acetobacterales</taxon>
        <taxon>Acetobacteraceae</taxon>
        <taxon>Acetobacter</taxon>
    </lineage>
</organism>
<dbReference type="Pfam" id="PF21168">
    <property type="entry name" value="FkbO_Hyg5-like_N"/>
    <property type="match status" value="1"/>
</dbReference>
<name>A0A2Z5ZH55_9PROT</name>
<evidence type="ECO:0000313" key="3">
    <source>
        <dbReference type="EMBL" id="GAN65253.1"/>
    </source>
</evidence>
<protein>
    <submittedName>
        <fullName evidence="2">Pteridine-dependent dioxygenase</fullName>
    </submittedName>
</protein>